<dbReference type="RefSeq" id="WP_109587390.1">
    <property type="nucleotide sequence ID" value="NZ_QGHD01000008.1"/>
</dbReference>
<feature type="domain" description="Pectate lyase" evidence="4">
    <location>
        <begin position="184"/>
        <end position="390"/>
    </location>
</feature>
<comment type="similarity">
    <text evidence="2">Belongs to the polysaccharide lyase 1 family.</text>
</comment>
<evidence type="ECO:0000256" key="3">
    <source>
        <dbReference type="SAM" id="SignalP"/>
    </source>
</evidence>
<dbReference type="PANTHER" id="PTHR31683:SF18">
    <property type="entry name" value="PECTATE LYASE 21-RELATED"/>
    <property type="match status" value="1"/>
</dbReference>
<dbReference type="EMBL" id="QGHD01000008">
    <property type="protein sequence ID" value="PWL03166.1"/>
    <property type="molecule type" value="Genomic_DNA"/>
</dbReference>
<keyword evidence="1 2" id="KW-0456">Lyase</keyword>
<organism evidence="5 6">
    <name type="scientific">Hallerella porci</name>
    <dbReference type="NCBI Taxonomy" id="1945871"/>
    <lineage>
        <taxon>Bacteria</taxon>
        <taxon>Pseudomonadati</taxon>
        <taxon>Fibrobacterota</taxon>
        <taxon>Fibrobacteria</taxon>
        <taxon>Fibrobacterales</taxon>
        <taxon>Fibrobacteraceae</taxon>
        <taxon>Hallerella</taxon>
    </lineage>
</organism>
<keyword evidence="6" id="KW-1185">Reference proteome</keyword>
<dbReference type="PANTHER" id="PTHR31683">
    <property type="entry name" value="PECTATE LYASE 18-RELATED"/>
    <property type="match status" value="1"/>
</dbReference>
<feature type="signal peptide" evidence="3">
    <location>
        <begin position="1"/>
        <end position="26"/>
    </location>
</feature>
<dbReference type="Proteomes" id="UP000245523">
    <property type="component" value="Unassembled WGS sequence"/>
</dbReference>
<dbReference type="NCBIfam" id="TIGR04183">
    <property type="entry name" value="Por_Secre_tail"/>
    <property type="match status" value="1"/>
</dbReference>
<comment type="subcellular location">
    <subcellularLocation>
        <location evidence="2">Secreted</location>
    </subcellularLocation>
</comment>
<protein>
    <submittedName>
        <fullName evidence="5">Pectate lyase</fullName>
    </submittedName>
</protein>
<dbReference type="Gene3D" id="2.160.20.10">
    <property type="entry name" value="Single-stranded right-handed beta-helix, Pectin lyase-like"/>
    <property type="match status" value="1"/>
</dbReference>
<dbReference type="InterPro" id="IPR012334">
    <property type="entry name" value="Pectin_lyas_fold"/>
</dbReference>
<keyword evidence="3" id="KW-0732">Signal</keyword>
<accession>A0ABX5LLY0</accession>
<feature type="chain" id="PRO_5046640561" evidence="3">
    <location>
        <begin position="27"/>
        <end position="820"/>
    </location>
</feature>
<evidence type="ECO:0000256" key="1">
    <source>
        <dbReference type="ARBA" id="ARBA00023239"/>
    </source>
</evidence>
<dbReference type="InterPro" id="IPR026444">
    <property type="entry name" value="Secre_tail"/>
</dbReference>
<keyword evidence="2" id="KW-0624">Polysaccharide degradation</keyword>
<dbReference type="GO" id="GO:0016829">
    <property type="term" value="F:lyase activity"/>
    <property type="evidence" value="ECO:0007669"/>
    <property type="project" value="UniProtKB-KW"/>
</dbReference>
<evidence type="ECO:0000256" key="2">
    <source>
        <dbReference type="RuleBase" id="RU361173"/>
    </source>
</evidence>
<dbReference type="Pfam" id="PF18283">
    <property type="entry name" value="CBM77"/>
    <property type="match status" value="1"/>
</dbReference>
<evidence type="ECO:0000259" key="4">
    <source>
        <dbReference type="SMART" id="SM00656"/>
    </source>
</evidence>
<proteinExistence type="inferred from homology"/>
<evidence type="ECO:0000313" key="6">
    <source>
        <dbReference type="Proteomes" id="UP000245523"/>
    </source>
</evidence>
<keyword evidence="2" id="KW-0964">Secreted</keyword>
<name>A0ABX5LLY0_9BACT</name>
<dbReference type="InterPro" id="IPR045032">
    <property type="entry name" value="PEL"/>
</dbReference>
<dbReference type="InterPro" id="IPR041253">
    <property type="entry name" value="CBM77"/>
</dbReference>
<dbReference type="SMART" id="SM00656">
    <property type="entry name" value="Amb_all"/>
    <property type="match status" value="1"/>
</dbReference>
<gene>
    <name evidence="5" type="ORF">B0H50_1088</name>
</gene>
<comment type="caution">
    <text evidence="5">The sequence shown here is derived from an EMBL/GenBank/DDBJ whole genome shotgun (WGS) entry which is preliminary data.</text>
</comment>
<dbReference type="Pfam" id="PF00544">
    <property type="entry name" value="Pectate_lyase_4"/>
    <property type="match status" value="1"/>
</dbReference>
<dbReference type="SUPFAM" id="SSF51126">
    <property type="entry name" value="Pectin lyase-like"/>
    <property type="match status" value="1"/>
</dbReference>
<keyword evidence="2" id="KW-0119">Carbohydrate metabolism</keyword>
<sequence>MKNSSHKNSLLVSTIAFGLAATAANALTIQEAGGWFETAYAKWTPVSGATKYNVYCDGVKIDDALIRTYSGYVRADIPGISAGSHTIKVAAVTASGESSSEVTTKTITAIAHDRSGFAFSDGRVPGAYKADGTLKNGAVIIYMSEATKETVTMDVTTNSKGTKTTCKSVQGILNCYKKGYETRPLDIRLIGNVTDSDSLVGGDMMIDLGNSTNSYVTVEGIGEDATVNGWGIRIKNAQNVEVRNVGIMNVNSGEGDNIGLQQGNAHIWVHNNDFFYGDAGSDADQAKGDGALDCKKSSYVTFSYNHFWDNGKSNLLGLSEGVYSYNSTDYYITYHHNWYDHSDSRHPRVRFYNAHVYNNYYDGNAKYGAGSTQGSSVFMEGNYFRNCKYPMLTSMQGSDLYAGTATSSTENATFSKEPGGSIKAFNNFMEGGYTFIPYGATSYVNKGESVSAATMNVNTQTDFDAYVVKSAKETVPNSVKSKSGAHYYSNFDTGSKMYSYKAEEPAAAKTTVTTYAGRMHGGDFQWTFTAADDESYAVNTALKNKLNNYTSALKSIQGTGAIIITSSSSEAEKSSSSQAKSSSSMSSSSCSEKVSSSSVAASVKPIFESVSHNFTESGNSSEYFAISGNLTKASTTVNGKELTQALKMESATSIQFTLEKAATVTLTFNADFAKKVKVNGKAYTANAGIVKVNLDAGDYTITKGYMANLFVIDVEIGNVSSSSSVADLSSSSTENKSSSSLTTAITTVKQNTATMRFSRATNHLSIECARVKNVAILSANGQVLLRADGQKELNLSNLPRGMYIIRAVTENGTQLMKIQK</sequence>
<dbReference type="InterPro" id="IPR002022">
    <property type="entry name" value="Pec_lyase"/>
</dbReference>
<evidence type="ECO:0000313" key="5">
    <source>
        <dbReference type="EMBL" id="PWL03166.1"/>
    </source>
</evidence>
<reference evidence="5 6" key="1">
    <citation type="submission" date="2018-05" db="EMBL/GenBank/DDBJ databases">
        <title>Animal gut microbial communities from fecal samples from Wisconsin, USA.</title>
        <authorList>
            <person name="Neumann A."/>
        </authorList>
    </citation>
    <scope>NUCLEOTIDE SEQUENCE [LARGE SCALE GENOMIC DNA]</scope>
    <source>
        <strain evidence="5 6">UWS4</strain>
    </source>
</reference>
<dbReference type="InterPro" id="IPR011050">
    <property type="entry name" value="Pectin_lyase_fold/virulence"/>
</dbReference>